<evidence type="ECO:0000313" key="2">
    <source>
        <dbReference type="Proteomes" id="UP000054538"/>
    </source>
</evidence>
<gene>
    <name evidence="1" type="ORF">PAXRUDRAFT_155440</name>
</gene>
<keyword evidence="2" id="KW-1185">Reference proteome</keyword>
<accession>A0A0D0DC28</accession>
<evidence type="ECO:0000313" key="1">
    <source>
        <dbReference type="EMBL" id="KIK81696.1"/>
    </source>
</evidence>
<dbReference type="EMBL" id="KN825747">
    <property type="protein sequence ID" value="KIK81696.1"/>
    <property type="molecule type" value="Genomic_DNA"/>
</dbReference>
<dbReference type="InParanoid" id="A0A0D0DC28"/>
<sequence length="148" mass="17225">MSREQVSSVPYPPDSLWVFTDLIMEYMCHRFHAELFPTTDLTSILPDINKPTKIVCEMDQMSEIMSLQESRYTCLSKPAILIMESGEMITWYLPAAERVWEFLKHIKISLPQNVGQSIDTKKWQTDSTLFWRDAKLVGIVNLLPAWLQ</sequence>
<dbReference type="HOGENOM" id="CLU_039070_3_0_1"/>
<dbReference type="OrthoDB" id="2707223at2759"/>
<dbReference type="AlphaFoldDB" id="A0A0D0DC28"/>
<dbReference type="Proteomes" id="UP000054538">
    <property type="component" value="Unassembled WGS sequence"/>
</dbReference>
<protein>
    <submittedName>
        <fullName evidence="1">Uncharacterized protein</fullName>
    </submittedName>
</protein>
<organism evidence="1 2">
    <name type="scientific">Paxillus rubicundulus Ve08.2h10</name>
    <dbReference type="NCBI Taxonomy" id="930991"/>
    <lineage>
        <taxon>Eukaryota</taxon>
        <taxon>Fungi</taxon>
        <taxon>Dikarya</taxon>
        <taxon>Basidiomycota</taxon>
        <taxon>Agaricomycotina</taxon>
        <taxon>Agaricomycetes</taxon>
        <taxon>Agaricomycetidae</taxon>
        <taxon>Boletales</taxon>
        <taxon>Paxilineae</taxon>
        <taxon>Paxillaceae</taxon>
        <taxon>Paxillus</taxon>
    </lineage>
</organism>
<name>A0A0D0DC28_9AGAM</name>
<reference evidence="1 2" key="1">
    <citation type="submission" date="2014-04" db="EMBL/GenBank/DDBJ databases">
        <authorList>
            <consortium name="DOE Joint Genome Institute"/>
            <person name="Kuo A."/>
            <person name="Kohler A."/>
            <person name="Jargeat P."/>
            <person name="Nagy L.G."/>
            <person name="Floudas D."/>
            <person name="Copeland A."/>
            <person name="Barry K.W."/>
            <person name="Cichocki N."/>
            <person name="Veneault-Fourrey C."/>
            <person name="LaButti K."/>
            <person name="Lindquist E.A."/>
            <person name="Lipzen A."/>
            <person name="Lundell T."/>
            <person name="Morin E."/>
            <person name="Murat C."/>
            <person name="Sun H."/>
            <person name="Tunlid A."/>
            <person name="Henrissat B."/>
            <person name="Grigoriev I.V."/>
            <person name="Hibbett D.S."/>
            <person name="Martin F."/>
            <person name="Nordberg H.P."/>
            <person name="Cantor M.N."/>
            <person name="Hua S.X."/>
        </authorList>
    </citation>
    <scope>NUCLEOTIDE SEQUENCE [LARGE SCALE GENOMIC DNA]</scope>
    <source>
        <strain evidence="1 2">Ve08.2h10</strain>
    </source>
</reference>
<proteinExistence type="predicted"/>
<reference evidence="2" key="2">
    <citation type="submission" date="2015-01" db="EMBL/GenBank/DDBJ databases">
        <title>Evolutionary Origins and Diversification of the Mycorrhizal Mutualists.</title>
        <authorList>
            <consortium name="DOE Joint Genome Institute"/>
            <consortium name="Mycorrhizal Genomics Consortium"/>
            <person name="Kohler A."/>
            <person name="Kuo A."/>
            <person name="Nagy L.G."/>
            <person name="Floudas D."/>
            <person name="Copeland A."/>
            <person name="Barry K.W."/>
            <person name="Cichocki N."/>
            <person name="Veneault-Fourrey C."/>
            <person name="LaButti K."/>
            <person name="Lindquist E.A."/>
            <person name="Lipzen A."/>
            <person name="Lundell T."/>
            <person name="Morin E."/>
            <person name="Murat C."/>
            <person name="Riley R."/>
            <person name="Ohm R."/>
            <person name="Sun H."/>
            <person name="Tunlid A."/>
            <person name="Henrissat B."/>
            <person name="Grigoriev I.V."/>
            <person name="Hibbett D.S."/>
            <person name="Martin F."/>
        </authorList>
    </citation>
    <scope>NUCLEOTIDE SEQUENCE [LARGE SCALE GENOMIC DNA]</scope>
    <source>
        <strain evidence="2">Ve08.2h10</strain>
    </source>
</reference>